<dbReference type="Pfam" id="PF00069">
    <property type="entry name" value="Pkinase"/>
    <property type="match status" value="1"/>
</dbReference>
<dbReference type="InterPro" id="IPR000595">
    <property type="entry name" value="cNMP-bd_dom"/>
</dbReference>
<evidence type="ECO:0000256" key="2">
    <source>
        <dbReference type="ARBA" id="ARBA00022535"/>
    </source>
</evidence>
<dbReference type="CDD" id="cd00038">
    <property type="entry name" value="CAP_ED"/>
    <property type="match status" value="1"/>
</dbReference>
<dbReference type="InterPro" id="IPR000719">
    <property type="entry name" value="Prot_kinase_dom"/>
</dbReference>
<reference evidence="11 12" key="1">
    <citation type="submission" date="2017-12" db="EMBL/GenBank/DDBJ databases">
        <title>Sequencing, de novo assembly and annotation of complete genome of a new Thraustochytrid species, strain FCC1311.</title>
        <authorList>
            <person name="Sedici K."/>
            <person name="Godart F."/>
            <person name="Aiese Cigliano R."/>
            <person name="Sanseverino W."/>
            <person name="Barakat M."/>
            <person name="Ortet P."/>
            <person name="Marechal E."/>
            <person name="Cagnac O."/>
            <person name="Amato A."/>
        </authorList>
    </citation>
    <scope>NUCLEOTIDE SEQUENCE [LARGE SCALE GENOMIC DNA]</scope>
</reference>
<feature type="compositionally biased region" description="Basic and acidic residues" evidence="8">
    <location>
        <begin position="502"/>
        <end position="512"/>
    </location>
</feature>
<dbReference type="GO" id="GO:0005952">
    <property type="term" value="C:cAMP-dependent protein kinase complex"/>
    <property type="evidence" value="ECO:0007669"/>
    <property type="project" value="TreeGrafter"/>
</dbReference>
<keyword evidence="12" id="KW-1185">Reference proteome</keyword>
<accession>A0A2R5FZC5</accession>
<dbReference type="PANTHER" id="PTHR24353">
    <property type="entry name" value="CYCLIC NUCLEOTIDE-DEPENDENT PROTEIN KINASE"/>
    <property type="match status" value="1"/>
</dbReference>
<evidence type="ECO:0000256" key="1">
    <source>
        <dbReference type="ARBA" id="ARBA00022527"/>
    </source>
</evidence>
<feature type="compositionally biased region" description="Acidic residues" evidence="8">
    <location>
        <begin position="171"/>
        <end position="187"/>
    </location>
</feature>
<feature type="compositionally biased region" description="Polar residues" evidence="8">
    <location>
        <begin position="218"/>
        <end position="245"/>
    </location>
</feature>
<evidence type="ECO:0000259" key="9">
    <source>
        <dbReference type="PROSITE" id="PS50011"/>
    </source>
</evidence>
<feature type="domain" description="Protein kinase" evidence="9">
    <location>
        <begin position="828"/>
        <end position="1184"/>
    </location>
</feature>
<dbReference type="PROSITE" id="PS50011">
    <property type="entry name" value="PROTEIN_KINASE_DOM"/>
    <property type="match status" value="1"/>
</dbReference>
<feature type="compositionally biased region" description="Polar residues" evidence="8">
    <location>
        <begin position="262"/>
        <end position="273"/>
    </location>
</feature>
<evidence type="ECO:0000256" key="6">
    <source>
        <dbReference type="ARBA" id="ARBA00022840"/>
    </source>
</evidence>
<dbReference type="InterPro" id="IPR014710">
    <property type="entry name" value="RmlC-like_jellyroll"/>
</dbReference>
<dbReference type="InterPro" id="IPR008271">
    <property type="entry name" value="Ser/Thr_kinase_AS"/>
</dbReference>
<dbReference type="InParanoid" id="A0A2R5FZC5"/>
<dbReference type="SUPFAM" id="SSF56112">
    <property type="entry name" value="Protein kinase-like (PK-like)"/>
    <property type="match status" value="1"/>
</dbReference>
<feature type="region of interest" description="Disordered" evidence="8">
    <location>
        <begin position="1065"/>
        <end position="1099"/>
    </location>
</feature>
<dbReference type="SMART" id="SM00220">
    <property type="entry name" value="S_TKc"/>
    <property type="match status" value="1"/>
</dbReference>
<comment type="caution">
    <text evidence="11">The sequence shown here is derived from an EMBL/GenBank/DDBJ whole genome shotgun (WGS) entry which is preliminary data.</text>
</comment>
<dbReference type="Pfam" id="PF00027">
    <property type="entry name" value="cNMP_binding"/>
    <property type="match status" value="1"/>
</dbReference>
<protein>
    <submittedName>
        <fullName evidence="11">Protein kinase, putative</fullName>
    </submittedName>
</protein>
<dbReference type="InterPro" id="IPR018490">
    <property type="entry name" value="cNMP-bd_dom_sf"/>
</dbReference>
<dbReference type="SUPFAM" id="SSF51206">
    <property type="entry name" value="cAMP-binding domain-like"/>
    <property type="match status" value="3"/>
</dbReference>
<feature type="region of interest" description="Disordered" evidence="8">
    <location>
        <begin position="1233"/>
        <end position="1258"/>
    </location>
</feature>
<dbReference type="GO" id="GO:0030553">
    <property type="term" value="F:cGMP binding"/>
    <property type="evidence" value="ECO:0007669"/>
    <property type="project" value="UniProtKB-KW"/>
</dbReference>
<sequence>MGTGISRSNDEEPEGDQAMWERRVSNGLELSSKIVSRQGQETLSDGQQRSLQKLKEVSGQEARRQFKTALKISNLFSKANDELVGELFNEASVLFVKRGDKILEKGAIGQVMFVVVKGAVTAVKDDSSRTRHRAHRGQDQAAVVSRFHTLIAADAGQEGADDAETLRIDKSDDEDDDSRAEGDDTEDSNGGMDINARRGIFRGMFSIRRMNTLGRQATSIEECSGASQRSMSTRGTTVSRYTTSHGPEGKGITSEGHGSDESPFSSRTGTKSDVLNAIETVEDKEYGRSHTGFGSSVISALNSHSSRTLGPGRAFGTHCVLLNTPHSWTVSAKRDTLLLAIHSAQFQEATQRVSQRNRLRQSQKERMHWLQRFPFLHNVDPESLDRFAKILSSRSFGPGETVCEVGKPLEGMYIVLSGTLAMRDSSGEEVSWFRQGDCVGRGIFLLASEKLMSRSKTVALRNGLEVCVSGEEHVECLFLDWQEILFLSQSSTASSSALEDMLESKDTDDSHSGTRMGKVGQTGAYIDDDEQDESSFGTYGEEEDEMERRSRKSPTAQKRSLVEVGAEVSDSLARDMLQSCSLFGLLSIAEIGALVDNFELCFAADNEVILSEGDSTSVDDALYMVLHGVVELSGQASSLPESGPFHGSLSRESSREMSWRASLAVRRDRSQHGLSFDSMDGASSPLAMPLVHETETVLLLDGDTFGEDCLDQQPDGVHMLTCRARGAVVCARFSRKLLKKEGVLDKIRRIYVGEPQQPASEKRKSSVSSAGGRRRVWRRLAAMSLAKSFSMSDRFLLLHELLEFESGDDGTMQARRRSLKQTINNSNLKVVSRLHKNLSTKVFLAMHTPTIQLCVVKSTNVDHAYEAGMGKYILAEQTILSQLESPFIIKLLSAWTEEPAEFVALEPALAGSLEHRLSLLPDEQRGEFGGMPFEMCRFFAAGILLGLKHLYELRIVHRDIKTVNILVDHHGYPKLADFGYSKALQHRTSRTSTFVGSPRFMAPEQAALASGNSNGYGLGVDWWAFGCVMYKLATGVDCFSGKDAEHEDAPPLKRSSTRTWRQIVNGGGAAGSHEGTLSGGGAREAAPTKSKKKHGSQPESFDSILSAVLNFNDRHHSHSSPMERRNDRCLVILSDPRLNALDPASTKAWRLLSGFIAELLHPDAKLRLGANHWGPRSALQHSFFQEVREKDLDALDFDALFSRQIQSPLHLHQDSLIVDTEHLRSMHRRIRHELKQERKKRRGPSMQVVMEDDEMSRVGDSARINRRVRLRALHTGGKAKLLCSTTSMSDGDDDDDDDLDDDREGISKRPSGSGAAGMSLLTATERMQSHSVQTLQTVASEMEEIEQFELDAARHHVSTVEEVVRRCLETVDIGGSQQRLREETKLQNRRRAKILDLKRRTQVSGSIGAAILYRAISAEEHHRQSISHDEGAPLI</sequence>
<evidence type="ECO:0000313" key="11">
    <source>
        <dbReference type="EMBL" id="GBG24102.1"/>
    </source>
</evidence>
<feature type="region of interest" description="Disordered" evidence="8">
    <location>
        <begin position="498"/>
        <end position="560"/>
    </location>
</feature>
<evidence type="ECO:0000256" key="8">
    <source>
        <dbReference type="SAM" id="MobiDB-lite"/>
    </source>
</evidence>
<name>A0A2R5FZC5_9STRA</name>
<dbReference type="OrthoDB" id="4062651at2759"/>
<feature type="domain" description="Cyclic nucleotide-binding" evidence="10">
    <location>
        <begin position="308"/>
        <end position="367"/>
    </location>
</feature>
<evidence type="ECO:0000256" key="4">
    <source>
        <dbReference type="ARBA" id="ARBA00022741"/>
    </source>
</evidence>
<dbReference type="PROSITE" id="PS50042">
    <property type="entry name" value="CNMP_BINDING_3"/>
    <property type="match status" value="3"/>
</dbReference>
<feature type="compositionally biased region" description="Basic residues" evidence="8">
    <location>
        <begin position="1233"/>
        <end position="1243"/>
    </location>
</feature>
<dbReference type="Gene3D" id="2.60.120.10">
    <property type="entry name" value="Jelly Rolls"/>
    <property type="match status" value="4"/>
</dbReference>
<dbReference type="GO" id="GO:0004691">
    <property type="term" value="F:cAMP-dependent protein kinase activity"/>
    <property type="evidence" value="ECO:0007669"/>
    <property type="project" value="TreeGrafter"/>
</dbReference>
<dbReference type="PROSITE" id="PS00108">
    <property type="entry name" value="PROTEIN_KINASE_ST"/>
    <property type="match status" value="1"/>
</dbReference>
<dbReference type="Gene3D" id="1.10.510.10">
    <property type="entry name" value="Transferase(Phosphotransferase) domain 1"/>
    <property type="match status" value="1"/>
</dbReference>
<feature type="domain" description="Cyclic nucleotide-binding" evidence="10">
    <location>
        <begin position="375"/>
        <end position="458"/>
    </location>
</feature>
<dbReference type="Proteomes" id="UP000241890">
    <property type="component" value="Unassembled WGS sequence"/>
</dbReference>
<feature type="region of interest" description="Disordered" evidence="8">
    <location>
        <begin position="157"/>
        <end position="195"/>
    </location>
</feature>
<dbReference type="GO" id="GO:0005524">
    <property type="term" value="F:ATP binding"/>
    <property type="evidence" value="ECO:0007669"/>
    <property type="project" value="UniProtKB-KW"/>
</dbReference>
<feature type="compositionally biased region" description="Acidic residues" evidence="8">
    <location>
        <begin position="1290"/>
        <end position="1303"/>
    </location>
</feature>
<dbReference type="EMBL" id="BEYU01000003">
    <property type="protein sequence ID" value="GBG24102.1"/>
    <property type="molecule type" value="Genomic_DNA"/>
</dbReference>
<evidence type="ECO:0000313" key="12">
    <source>
        <dbReference type="Proteomes" id="UP000241890"/>
    </source>
</evidence>
<dbReference type="InterPro" id="IPR011009">
    <property type="entry name" value="Kinase-like_dom_sf"/>
</dbReference>
<keyword evidence="4" id="KW-0547">Nucleotide-binding</keyword>
<gene>
    <name evidence="11" type="ORF">FCC1311_003202</name>
</gene>
<feature type="domain" description="Cyclic nucleotide-binding" evidence="10">
    <location>
        <begin position="75"/>
        <end position="127"/>
    </location>
</feature>
<evidence type="ECO:0000256" key="7">
    <source>
        <dbReference type="ARBA" id="ARBA00022992"/>
    </source>
</evidence>
<keyword evidence="2" id="KW-0140">cGMP</keyword>
<feature type="region of interest" description="Disordered" evidence="8">
    <location>
        <begin position="1283"/>
        <end position="1317"/>
    </location>
</feature>
<proteinExistence type="predicted"/>
<evidence type="ECO:0000259" key="10">
    <source>
        <dbReference type="PROSITE" id="PS50042"/>
    </source>
</evidence>
<keyword evidence="1" id="KW-0723">Serine/threonine-protein kinase</keyword>
<keyword evidence="6" id="KW-0067">ATP-binding</keyword>
<keyword evidence="5 11" id="KW-0418">Kinase</keyword>
<dbReference type="Gene3D" id="3.30.200.20">
    <property type="entry name" value="Phosphorylase Kinase, domain 1"/>
    <property type="match status" value="1"/>
</dbReference>
<feature type="region of interest" description="Disordered" evidence="8">
    <location>
        <begin position="218"/>
        <end position="275"/>
    </location>
</feature>
<organism evidence="11 12">
    <name type="scientific">Hondaea fermentalgiana</name>
    <dbReference type="NCBI Taxonomy" id="2315210"/>
    <lineage>
        <taxon>Eukaryota</taxon>
        <taxon>Sar</taxon>
        <taxon>Stramenopiles</taxon>
        <taxon>Bigyra</taxon>
        <taxon>Labyrinthulomycetes</taxon>
        <taxon>Thraustochytrida</taxon>
        <taxon>Thraustochytriidae</taxon>
        <taxon>Hondaea</taxon>
    </lineage>
</organism>
<evidence type="ECO:0000256" key="3">
    <source>
        <dbReference type="ARBA" id="ARBA00022679"/>
    </source>
</evidence>
<keyword evidence="3" id="KW-0808">Transferase</keyword>
<keyword evidence="7" id="KW-0142">cGMP-binding</keyword>
<dbReference type="PANTHER" id="PTHR24353:SF143">
    <property type="entry name" value="PROTEIN KINASE DOMAIN-CONTAINING PROTEIN"/>
    <property type="match status" value="1"/>
</dbReference>
<evidence type="ECO:0000256" key="5">
    <source>
        <dbReference type="ARBA" id="ARBA00022777"/>
    </source>
</evidence>